<evidence type="ECO:0000256" key="5">
    <source>
        <dbReference type="ARBA" id="ARBA00022835"/>
    </source>
</evidence>
<dbReference type="SUPFAM" id="SSF47819">
    <property type="entry name" value="HRDC-like"/>
    <property type="match status" value="1"/>
</dbReference>
<dbReference type="Pfam" id="PF00570">
    <property type="entry name" value="HRDC"/>
    <property type="match status" value="1"/>
</dbReference>
<reference evidence="11 12" key="1">
    <citation type="submission" date="2023-10" db="EMBL/GenBank/DDBJ databases">
        <title>Draft Genome Sequence of Candida saopaulonensis from a very Premature Infant with Sepsis.</title>
        <authorList>
            <person name="Ning Y."/>
            <person name="Dai R."/>
            <person name="Xiao M."/>
            <person name="Xu Y."/>
            <person name="Yan Q."/>
            <person name="Zhang L."/>
        </authorList>
    </citation>
    <scope>NUCLEOTIDE SEQUENCE [LARGE SCALE GENOMIC DNA]</scope>
    <source>
        <strain evidence="11 12">19XY460</strain>
    </source>
</reference>
<dbReference type="SMART" id="SM00474">
    <property type="entry name" value="35EXOc"/>
    <property type="match status" value="1"/>
</dbReference>
<dbReference type="InterPro" id="IPR010997">
    <property type="entry name" value="HRDC-like_sf"/>
</dbReference>
<dbReference type="GO" id="GO:0071038">
    <property type="term" value="P:TRAMP-dependent tRNA surveillance pathway"/>
    <property type="evidence" value="ECO:0007669"/>
    <property type="project" value="TreeGrafter"/>
</dbReference>
<keyword evidence="2" id="KW-0698">rRNA processing</keyword>
<dbReference type="GO" id="GO:0071044">
    <property type="term" value="P:histone mRNA catabolic process"/>
    <property type="evidence" value="ECO:0007669"/>
    <property type="project" value="TreeGrafter"/>
</dbReference>
<keyword evidence="5" id="KW-0271">Exosome</keyword>
<evidence type="ECO:0000256" key="3">
    <source>
        <dbReference type="ARBA" id="ARBA00022722"/>
    </source>
</evidence>
<dbReference type="GO" id="GO:0003727">
    <property type="term" value="F:single-stranded RNA binding"/>
    <property type="evidence" value="ECO:0007669"/>
    <property type="project" value="TreeGrafter"/>
</dbReference>
<dbReference type="GO" id="GO:0071051">
    <property type="term" value="P:poly(A)-dependent snoRNA 3'-end processing"/>
    <property type="evidence" value="ECO:0007669"/>
    <property type="project" value="TreeGrafter"/>
</dbReference>
<dbReference type="GeneID" id="88171845"/>
<dbReference type="Gene3D" id="1.10.150.80">
    <property type="entry name" value="HRDC domain"/>
    <property type="match status" value="1"/>
</dbReference>
<dbReference type="EMBL" id="CP138894">
    <property type="protein sequence ID" value="WPK23536.1"/>
    <property type="molecule type" value="Genomic_DNA"/>
</dbReference>
<evidence type="ECO:0000313" key="12">
    <source>
        <dbReference type="Proteomes" id="UP001338582"/>
    </source>
</evidence>
<evidence type="ECO:0000259" key="10">
    <source>
        <dbReference type="SMART" id="SM00474"/>
    </source>
</evidence>
<dbReference type="GO" id="GO:0000166">
    <property type="term" value="F:nucleotide binding"/>
    <property type="evidence" value="ECO:0007669"/>
    <property type="project" value="InterPro"/>
</dbReference>
<feature type="compositionally biased region" description="Basic and acidic residues" evidence="9">
    <location>
        <begin position="602"/>
        <end position="622"/>
    </location>
</feature>
<keyword evidence="7" id="KW-0539">Nucleus</keyword>
<accession>A0AAX4H4S5</accession>
<comment type="subcellular location">
    <subcellularLocation>
        <location evidence="1">Nucleus</location>
    </subcellularLocation>
</comment>
<keyword evidence="3" id="KW-0540">Nuclease</keyword>
<dbReference type="RefSeq" id="XP_062875922.1">
    <property type="nucleotide sequence ID" value="XM_063019852.1"/>
</dbReference>
<dbReference type="Pfam" id="PF08066">
    <property type="entry name" value="PMC2NT"/>
    <property type="match status" value="1"/>
</dbReference>
<keyword evidence="6" id="KW-0269">Exonuclease</keyword>
<protein>
    <recommendedName>
        <fullName evidence="10">3'-5' exonuclease domain-containing protein</fullName>
    </recommendedName>
</protein>
<dbReference type="SUPFAM" id="SSF53098">
    <property type="entry name" value="Ribonuclease H-like"/>
    <property type="match status" value="1"/>
</dbReference>
<dbReference type="GO" id="GO:0071036">
    <property type="term" value="P:nuclear polyadenylation-dependent snoRNA catabolic process"/>
    <property type="evidence" value="ECO:0007669"/>
    <property type="project" value="TreeGrafter"/>
</dbReference>
<dbReference type="PANTHER" id="PTHR12124">
    <property type="entry name" value="POLYMYOSITIS/SCLERODERMA AUTOANTIGEN-RELATED"/>
    <property type="match status" value="1"/>
</dbReference>
<dbReference type="InterPro" id="IPR012588">
    <property type="entry name" value="Exosome-assoc_fac_Rrp6_N"/>
</dbReference>
<organism evidence="11 12">
    <name type="scientific">Australozyma saopauloensis</name>
    <dbReference type="NCBI Taxonomy" id="291208"/>
    <lineage>
        <taxon>Eukaryota</taxon>
        <taxon>Fungi</taxon>
        <taxon>Dikarya</taxon>
        <taxon>Ascomycota</taxon>
        <taxon>Saccharomycotina</taxon>
        <taxon>Pichiomycetes</taxon>
        <taxon>Metschnikowiaceae</taxon>
        <taxon>Australozyma</taxon>
    </lineage>
</organism>
<dbReference type="Gene3D" id="3.30.420.10">
    <property type="entry name" value="Ribonuclease H-like superfamily/Ribonuclease H"/>
    <property type="match status" value="1"/>
</dbReference>
<dbReference type="GO" id="GO:0071039">
    <property type="term" value="P:nuclear polyadenylation-dependent CUT catabolic process"/>
    <property type="evidence" value="ECO:0007669"/>
    <property type="project" value="TreeGrafter"/>
</dbReference>
<dbReference type="InterPro" id="IPR044876">
    <property type="entry name" value="HRDC_dom_sf"/>
</dbReference>
<dbReference type="Proteomes" id="UP001338582">
    <property type="component" value="Chromosome 1"/>
</dbReference>
<dbReference type="InterPro" id="IPR036397">
    <property type="entry name" value="RNaseH_sf"/>
</dbReference>
<dbReference type="GO" id="GO:0071037">
    <property type="term" value="P:nuclear polyadenylation-dependent snRNA catabolic process"/>
    <property type="evidence" value="ECO:0007669"/>
    <property type="project" value="TreeGrafter"/>
</dbReference>
<dbReference type="CDD" id="cd06147">
    <property type="entry name" value="Rrp6p_like_exo"/>
    <property type="match status" value="1"/>
</dbReference>
<evidence type="ECO:0000256" key="6">
    <source>
        <dbReference type="ARBA" id="ARBA00022839"/>
    </source>
</evidence>
<dbReference type="InterPro" id="IPR045092">
    <property type="entry name" value="Rrp6-like"/>
</dbReference>
<dbReference type="InterPro" id="IPR002562">
    <property type="entry name" value="3'-5'_exonuclease_dom"/>
</dbReference>
<dbReference type="GO" id="GO:0000175">
    <property type="term" value="F:3'-5'-RNA exonuclease activity"/>
    <property type="evidence" value="ECO:0007669"/>
    <property type="project" value="InterPro"/>
</dbReference>
<dbReference type="PANTHER" id="PTHR12124:SF47">
    <property type="entry name" value="EXOSOME COMPONENT 10"/>
    <property type="match status" value="1"/>
</dbReference>
<evidence type="ECO:0000256" key="2">
    <source>
        <dbReference type="ARBA" id="ARBA00022552"/>
    </source>
</evidence>
<evidence type="ECO:0000256" key="7">
    <source>
        <dbReference type="ARBA" id="ARBA00023242"/>
    </source>
</evidence>
<dbReference type="GO" id="GO:0000467">
    <property type="term" value="P:exonucleolytic trimming to generate mature 3'-end of 5.8S rRNA from tricistronic rRNA transcript (SSU-rRNA, 5.8S rRNA, LSU-rRNA)"/>
    <property type="evidence" value="ECO:0007669"/>
    <property type="project" value="InterPro"/>
</dbReference>
<feature type="compositionally biased region" description="Basic and acidic residues" evidence="9">
    <location>
        <begin position="671"/>
        <end position="682"/>
    </location>
</feature>
<evidence type="ECO:0000256" key="4">
    <source>
        <dbReference type="ARBA" id="ARBA00022801"/>
    </source>
</evidence>
<comment type="similarity">
    <text evidence="8">Belongs to the exosome component 10/RRP6 family.</text>
</comment>
<feature type="compositionally biased region" description="Basic residues" evidence="9">
    <location>
        <begin position="639"/>
        <end position="652"/>
    </location>
</feature>
<dbReference type="FunFam" id="3.30.420.10:FF:000059">
    <property type="entry name" value="Exosome complex exonuclease Rrp6"/>
    <property type="match status" value="1"/>
</dbReference>
<feature type="compositionally biased region" description="Polar residues" evidence="9">
    <location>
        <begin position="704"/>
        <end position="714"/>
    </location>
</feature>
<dbReference type="KEGG" id="asau:88171845"/>
<dbReference type="Pfam" id="PF01612">
    <property type="entry name" value="DNA_pol_A_exo1"/>
    <property type="match status" value="1"/>
</dbReference>
<dbReference type="InterPro" id="IPR012337">
    <property type="entry name" value="RNaseH-like_sf"/>
</dbReference>
<keyword evidence="12" id="KW-1185">Reference proteome</keyword>
<feature type="domain" description="3'-5' exonuclease" evidence="10">
    <location>
        <begin position="229"/>
        <end position="397"/>
    </location>
</feature>
<dbReference type="InterPro" id="IPR049559">
    <property type="entry name" value="Rrp6p-like_exo"/>
</dbReference>
<dbReference type="InterPro" id="IPR002121">
    <property type="entry name" value="HRDC_dom"/>
</dbReference>
<evidence type="ECO:0000256" key="8">
    <source>
        <dbReference type="ARBA" id="ARBA00043957"/>
    </source>
</evidence>
<evidence type="ECO:0000256" key="1">
    <source>
        <dbReference type="ARBA" id="ARBA00004123"/>
    </source>
</evidence>
<name>A0AAX4H4S5_9ASCO</name>
<dbReference type="AlphaFoldDB" id="A0AAX4H4S5"/>
<feature type="region of interest" description="Disordered" evidence="9">
    <location>
        <begin position="602"/>
        <end position="714"/>
    </location>
</feature>
<proteinExistence type="inferred from homology"/>
<dbReference type="GO" id="GO:0000176">
    <property type="term" value="C:nuclear exosome (RNase complex)"/>
    <property type="evidence" value="ECO:0007669"/>
    <property type="project" value="InterPro"/>
</dbReference>
<dbReference type="GO" id="GO:0071040">
    <property type="term" value="P:nuclear polyadenylation-dependent antisense transcript catabolic process"/>
    <property type="evidence" value="ECO:0007669"/>
    <property type="project" value="TreeGrafter"/>
</dbReference>
<keyword evidence="4" id="KW-0378">Hydrolase</keyword>
<evidence type="ECO:0000256" key="9">
    <source>
        <dbReference type="SAM" id="MobiDB-lite"/>
    </source>
</evidence>
<dbReference type="GO" id="GO:0005730">
    <property type="term" value="C:nucleolus"/>
    <property type="evidence" value="ECO:0007669"/>
    <property type="project" value="TreeGrafter"/>
</dbReference>
<dbReference type="GO" id="GO:0071035">
    <property type="term" value="P:nuclear polyadenylation-dependent rRNA catabolic process"/>
    <property type="evidence" value="ECO:0007669"/>
    <property type="project" value="TreeGrafter"/>
</dbReference>
<gene>
    <name evidence="11" type="ORF">PUMCH_000777</name>
</gene>
<evidence type="ECO:0000313" key="11">
    <source>
        <dbReference type="EMBL" id="WPK23536.1"/>
    </source>
</evidence>
<sequence>MPPDLAYCTPWFTLKHNQKKSKSRIMSLTEGIIPKAVSTVKASAVLASQDVSFHSSVDQDLNRRFKASSASLLLLANRLLRHCNRDFEEIKYEDFIESLASWKQIESTLDASFEQVEYIIDKMKKGRQSNQFTYLEQNHSETLNFGKIEKPQKYFKEKVDNSDSRPFQPKLTHKPHAILPLNASLQSDNLPKGHCRQPYEQEIMESPYPDSISKSRDVTDPVQWDSAKAVWVDLVPQLRSMISALKGLSEIAVDLEHHDFHSYYGITCLMQISNRSTDWLVDTIALRDELVALNEIFADPKIVKVFHGANMDIIWLQRDLGLYVVSLFDTYHASKVLGFPKFSLAYLLETFAKFKTSKKYQLADWRIRPLPEVLVDYARADTHFLLSIFDKLINLLIEKGAEKLQDVLHLSRLVACRKFEYKLHRIQKEELSFFEDRDSDSRLIAQNNIPENRKVMAKELLDLRDTLAREKDESTRFIMSNMSLVNLCSLQQPVTLESLKLVLGKSYDNFGDKIDLVLNILNTPLKDVDTSPKLTLGSLISTARHYAELFSKIESTSPLVQVSKSLLVESSKIVPDLNIDAIVSHQQTIAVAFEEFAARPEVVDPPKQHKQLEENSRKRELVEESNLGERNGSNDSIRPLKRRLVNTNRQKKASTEDEAVFNYEQNQDSILKPDDMPKKQKSYDTFSKAATSGPKPKGRKAIQNGKSASFSRKR</sequence>